<dbReference type="AlphaFoldDB" id="A0AAW3MVS1"/>
<reference evidence="1 2" key="1">
    <citation type="submission" date="2015-11" db="EMBL/GenBank/DDBJ databases">
        <title>Expanding the genomic diversity of Burkholderia species for the development of highly accurate diagnostics.</title>
        <authorList>
            <person name="Sahl J."/>
            <person name="Keim P."/>
            <person name="Wagner D."/>
        </authorList>
    </citation>
    <scope>NUCLEOTIDE SEQUENCE [LARGE SCALE GENOMIC DNA]</scope>
    <source>
        <strain evidence="1 2">MSMB1808WGS</strain>
    </source>
</reference>
<dbReference type="RefSeq" id="WP_059924977.1">
    <property type="nucleotide sequence ID" value="NZ_LPBG01000047.1"/>
</dbReference>
<organism evidence="1 2">
    <name type="scientific">Burkholderia ubonensis</name>
    <dbReference type="NCBI Taxonomy" id="101571"/>
    <lineage>
        <taxon>Bacteria</taxon>
        <taxon>Pseudomonadati</taxon>
        <taxon>Pseudomonadota</taxon>
        <taxon>Betaproteobacteria</taxon>
        <taxon>Burkholderiales</taxon>
        <taxon>Burkholderiaceae</taxon>
        <taxon>Burkholderia</taxon>
        <taxon>Burkholderia cepacia complex</taxon>
    </lineage>
</organism>
<evidence type="ECO:0000313" key="1">
    <source>
        <dbReference type="EMBL" id="KVP98038.1"/>
    </source>
</evidence>
<comment type="caution">
    <text evidence="1">The sequence shown here is derived from an EMBL/GenBank/DDBJ whole genome shotgun (WGS) entry which is preliminary data.</text>
</comment>
<gene>
    <name evidence="1" type="ORF">WJ96_05570</name>
</gene>
<accession>A0AAW3MVS1</accession>
<sequence>MNKTEFEVLTQEIRHEAQVARASDLADPTPRTLAFGYTCERQTFHIYLDVDGIHKVVYNFEGRLLAHKHESDGLLLTECVPDKRLYPETCDFDFCGLLKRRGVNLPFTNWNAEREPKAYHGKRLDELSVAQVA</sequence>
<dbReference type="Proteomes" id="UP000056453">
    <property type="component" value="Unassembled WGS sequence"/>
</dbReference>
<protein>
    <submittedName>
        <fullName evidence="1">Uncharacterized protein</fullName>
    </submittedName>
</protein>
<dbReference type="EMBL" id="LPBJ01000047">
    <property type="protein sequence ID" value="KVP98038.1"/>
    <property type="molecule type" value="Genomic_DNA"/>
</dbReference>
<proteinExistence type="predicted"/>
<evidence type="ECO:0000313" key="2">
    <source>
        <dbReference type="Proteomes" id="UP000056453"/>
    </source>
</evidence>
<keyword evidence="2" id="KW-1185">Reference proteome</keyword>
<name>A0AAW3MVS1_9BURK</name>